<dbReference type="InterPro" id="IPR007792">
    <property type="entry name" value="T4SS_VirB3/TrbD/AvhB"/>
</dbReference>
<protein>
    <submittedName>
        <fullName evidence="6">VirB3 family type IV secretion system protein</fullName>
    </submittedName>
</protein>
<comment type="subcellular location">
    <subcellularLocation>
        <location evidence="1">Membrane</location>
    </subcellularLocation>
</comment>
<feature type="transmembrane region" description="Helical" evidence="5">
    <location>
        <begin position="21"/>
        <end position="39"/>
    </location>
</feature>
<keyword evidence="4 5" id="KW-0472">Membrane</keyword>
<accession>A0ABS7BUB8</accession>
<comment type="caution">
    <text evidence="6">The sequence shown here is derived from an EMBL/GenBank/DDBJ whole genome shotgun (WGS) entry which is preliminary data.</text>
</comment>
<organism evidence="6 7">
    <name type="scientific">Sphingomonas citri</name>
    <dbReference type="NCBI Taxonomy" id="2862499"/>
    <lineage>
        <taxon>Bacteria</taxon>
        <taxon>Pseudomonadati</taxon>
        <taxon>Pseudomonadota</taxon>
        <taxon>Alphaproteobacteria</taxon>
        <taxon>Sphingomonadales</taxon>
        <taxon>Sphingomonadaceae</taxon>
        <taxon>Sphingomonas</taxon>
    </lineage>
</organism>
<sequence>MARQQQEAFPLFKGATRVATFAGVPFMAFLYVCIFVASIAMLFSLWLWLLMIPFWIVMAAVTKHDDKAFRIWGLWFETKFRNRNKAFWNGSTYSTARYRKKRK</sequence>
<evidence type="ECO:0000313" key="6">
    <source>
        <dbReference type="EMBL" id="MBW6533196.1"/>
    </source>
</evidence>
<proteinExistence type="predicted"/>
<dbReference type="EMBL" id="JAHXZN010000016">
    <property type="protein sequence ID" value="MBW6533196.1"/>
    <property type="molecule type" value="Genomic_DNA"/>
</dbReference>
<dbReference type="Proteomes" id="UP000759103">
    <property type="component" value="Unassembled WGS sequence"/>
</dbReference>
<reference evidence="6 7" key="1">
    <citation type="submission" date="2021-07" db="EMBL/GenBank/DDBJ databases">
        <title>Sphingomonas sp.</title>
        <authorList>
            <person name="Feng G."/>
            <person name="Li J."/>
            <person name="Pan M."/>
        </authorList>
    </citation>
    <scope>NUCLEOTIDE SEQUENCE [LARGE SCALE GENOMIC DNA]</scope>
    <source>
        <strain evidence="6 7">RRHST34</strain>
    </source>
</reference>
<dbReference type="Pfam" id="PF05101">
    <property type="entry name" value="VirB3"/>
    <property type="match status" value="1"/>
</dbReference>
<evidence type="ECO:0000256" key="4">
    <source>
        <dbReference type="ARBA" id="ARBA00023136"/>
    </source>
</evidence>
<gene>
    <name evidence="6" type="ORF">KZ820_20840</name>
</gene>
<name>A0ABS7BUB8_9SPHN</name>
<evidence type="ECO:0000256" key="2">
    <source>
        <dbReference type="ARBA" id="ARBA00022692"/>
    </source>
</evidence>
<keyword evidence="2 5" id="KW-0812">Transmembrane</keyword>
<keyword evidence="3 5" id="KW-1133">Transmembrane helix</keyword>
<evidence type="ECO:0000313" key="7">
    <source>
        <dbReference type="Proteomes" id="UP000759103"/>
    </source>
</evidence>
<dbReference type="RefSeq" id="WP_219750720.1">
    <property type="nucleotide sequence ID" value="NZ_JAHXZN010000016.1"/>
</dbReference>
<keyword evidence="7" id="KW-1185">Reference proteome</keyword>
<feature type="transmembrane region" description="Helical" evidence="5">
    <location>
        <begin position="45"/>
        <end position="62"/>
    </location>
</feature>
<evidence type="ECO:0000256" key="5">
    <source>
        <dbReference type="SAM" id="Phobius"/>
    </source>
</evidence>
<evidence type="ECO:0000256" key="3">
    <source>
        <dbReference type="ARBA" id="ARBA00022989"/>
    </source>
</evidence>
<evidence type="ECO:0000256" key="1">
    <source>
        <dbReference type="ARBA" id="ARBA00004370"/>
    </source>
</evidence>